<feature type="region of interest" description="Disordered" evidence="1">
    <location>
        <begin position="82"/>
        <end position="119"/>
    </location>
</feature>
<evidence type="ECO:0000313" key="2">
    <source>
        <dbReference type="EMBL" id="PHH69649.1"/>
    </source>
</evidence>
<dbReference type="OrthoDB" id="3506470at2759"/>
<gene>
    <name evidence="2" type="ORF">CDD80_6599</name>
</gene>
<feature type="compositionally biased region" description="Low complexity" evidence="1">
    <location>
        <begin position="1"/>
        <end position="20"/>
    </location>
</feature>
<feature type="region of interest" description="Disordered" evidence="1">
    <location>
        <begin position="433"/>
        <end position="464"/>
    </location>
</feature>
<feature type="compositionally biased region" description="Polar residues" evidence="1">
    <location>
        <begin position="452"/>
        <end position="463"/>
    </location>
</feature>
<organism evidence="2 3">
    <name type="scientific">Ophiocordyceps camponoti-rufipedis</name>
    <dbReference type="NCBI Taxonomy" id="2004952"/>
    <lineage>
        <taxon>Eukaryota</taxon>
        <taxon>Fungi</taxon>
        <taxon>Dikarya</taxon>
        <taxon>Ascomycota</taxon>
        <taxon>Pezizomycotina</taxon>
        <taxon>Sordariomycetes</taxon>
        <taxon>Hypocreomycetidae</taxon>
        <taxon>Hypocreales</taxon>
        <taxon>Ophiocordycipitaceae</taxon>
        <taxon>Ophiocordyceps</taxon>
    </lineage>
</organism>
<feature type="region of interest" description="Disordered" evidence="1">
    <location>
        <begin position="504"/>
        <end position="523"/>
    </location>
</feature>
<feature type="region of interest" description="Disordered" evidence="1">
    <location>
        <begin position="553"/>
        <end position="574"/>
    </location>
</feature>
<proteinExistence type="predicted"/>
<feature type="region of interest" description="Disordered" evidence="1">
    <location>
        <begin position="1"/>
        <end position="29"/>
    </location>
</feature>
<feature type="region of interest" description="Disordered" evidence="1">
    <location>
        <begin position="146"/>
        <end position="202"/>
    </location>
</feature>
<comment type="caution">
    <text evidence="2">The sequence shown here is derived from an EMBL/GenBank/DDBJ whole genome shotgun (WGS) entry which is preliminary data.</text>
</comment>
<dbReference type="AlphaFoldDB" id="A0A2C5XEM6"/>
<reference evidence="2 3" key="1">
    <citation type="submission" date="2017-06" db="EMBL/GenBank/DDBJ databases">
        <title>Ant-infecting Ophiocordyceps genomes reveal a high diversity of potential behavioral manipulation genes and a possible major role for enterotoxins.</title>
        <authorList>
            <person name="De Bekker C."/>
            <person name="Evans H.C."/>
            <person name="Brachmann A."/>
            <person name="Hughes D.P."/>
        </authorList>
    </citation>
    <scope>NUCLEOTIDE SEQUENCE [LARGE SCALE GENOMIC DNA]</scope>
    <source>
        <strain evidence="2 3">Map16</strain>
    </source>
</reference>
<name>A0A2C5XEM6_9HYPO</name>
<evidence type="ECO:0000313" key="3">
    <source>
        <dbReference type="Proteomes" id="UP000226431"/>
    </source>
</evidence>
<protein>
    <submittedName>
        <fullName evidence="2">Uncharacterized protein</fullName>
    </submittedName>
</protein>
<dbReference type="EMBL" id="NJES01000731">
    <property type="protein sequence ID" value="PHH69649.1"/>
    <property type="molecule type" value="Genomic_DNA"/>
</dbReference>
<feature type="compositionally biased region" description="Polar residues" evidence="1">
    <location>
        <begin position="504"/>
        <end position="513"/>
    </location>
</feature>
<accession>A0A2C5XEM6</accession>
<dbReference type="Proteomes" id="UP000226431">
    <property type="component" value="Unassembled WGS sequence"/>
</dbReference>
<evidence type="ECO:0000256" key="1">
    <source>
        <dbReference type="SAM" id="MobiDB-lite"/>
    </source>
</evidence>
<keyword evidence="3" id="KW-1185">Reference proteome</keyword>
<sequence>MKSLMPLTLSPSSSSGWSTDFSEEPSGGRVDDYLPEVLARDLELSASIFASNRMTAGTPVSSSVYSDDRSTLRSFRMTNTTNSARSSCLGPIKETRSRSRVSFVHPGEPSLRLDDTGSDEDTLDDAAALSIRRRGSLITVATSLASTNWKPSGKSRPPSDDVRGSSWIDGDSDDDDDQHLARTVPSRRPPTPPESDLGGRGELRRRWGYYNEPALRRKSHSVSGGSLRSCRRMDVPLRPASITGYGGDDEDCDDPAPPPCVARRHPFPEARPRRAPRVAARLSKLYRRPLPVNAMAEPSPVSEEFSELDDDSLYPDDATPLERSIAISSQPPPARPGLRSVQSWLNGSLSAYPLSLQTDDLTKVVPLPPDAMETLRVSIACFPETMLLSTSLTIETIRTYSRKVRQPSIELHNISLFPDGCAPTPRKSLWRKVVPHRRGFDSQESRRRSHHSGANSMDSTTSAPPKPWASLRFIFGPCSEYICDALYAHIVAYNYLSALVARNPQSPTKSQARIGSRDSKQDDIPHKAASLLGLAEAGNAAAASFGRLTRKLGTPLSTSTKHETATSHSSPAGASLETMQHDLLRCIVRLVGTARSVAEKGTGEDPAVGPEPEILDMVLVRSLCEIVRLSEEAS</sequence>